<keyword evidence="3 6" id="KW-0326">Glycosidase</keyword>
<dbReference type="AlphaFoldDB" id="A0A395JLK2"/>
<keyword evidence="10" id="KW-1185">Reference proteome</keyword>
<dbReference type="InParanoid" id="A0A395JLK2"/>
<accession>A0A395JLK2</accession>
<dbReference type="Proteomes" id="UP000253083">
    <property type="component" value="Unassembled WGS sequence"/>
</dbReference>
<dbReference type="InterPro" id="IPR001000">
    <property type="entry name" value="GH10_dom"/>
</dbReference>
<evidence type="ECO:0000256" key="2">
    <source>
        <dbReference type="ARBA" id="ARBA00023277"/>
    </source>
</evidence>
<comment type="caution">
    <text evidence="9">The sequence shown here is derived from an EMBL/GenBank/DDBJ whole genome shotgun (WGS) entry which is preliminary data.</text>
</comment>
<dbReference type="SUPFAM" id="SSF51445">
    <property type="entry name" value="(Trans)glycosidases"/>
    <property type="match status" value="1"/>
</dbReference>
<dbReference type="EMBL" id="QNRT01000002">
    <property type="protein sequence ID" value="RBP51676.1"/>
    <property type="molecule type" value="Genomic_DNA"/>
</dbReference>
<dbReference type="OrthoDB" id="9815836at2"/>
<dbReference type="Gene3D" id="3.20.20.80">
    <property type="entry name" value="Glycosidases"/>
    <property type="match status" value="1"/>
</dbReference>
<comment type="similarity">
    <text evidence="6">Belongs to the glycosyl hydrolase 10 (cellulase F) family.</text>
</comment>
<evidence type="ECO:0000313" key="9">
    <source>
        <dbReference type="EMBL" id="RBP51676.1"/>
    </source>
</evidence>
<keyword evidence="1 6" id="KW-0378">Hydrolase</keyword>
<sequence>MNMKRRTFLGASALLPMFASARVTAMQQASKAAGLADAFKDDFFVGAAISTDTLMQDDQQLLGLIDREFSSVTAENCQKWEEIHPAENQWNWEASDKFIEFGTQHNKHILGHTLVWHSQIPASVFTGDEGLPITAKALLGRMENHINTLVDRYRGKVNTWDVVNEVVSDNGYGSWRKSPWFNILGKDFMEHAFRTAAAADPNAELLYNDYNMHYPAKRGFLTGVLADYLDRGVPINGVGFQAHYSLEDPELDEIEKSIETYAEMGLKLHFTELDVDVLPKAFDYMGAEISTNFEYSEKLNPYPDELPAMVQEKLAERYAKLFALFVKHRDVIERVTTWGVTDAHSWKNDWPVKGRQNYPLLFDREAKPKAAYHAIRRLKQT</sequence>
<dbReference type="SMART" id="SM00633">
    <property type="entry name" value="Glyco_10"/>
    <property type="match status" value="1"/>
</dbReference>
<protein>
    <recommendedName>
        <fullName evidence="6">Beta-xylanase</fullName>
        <ecNumber evidence="6">3.2.1.8</ecNumber>
    </recommendedName>
</protein>
<dbReference type="PANTHER" id="PTHR31490:SF90">
    <property type="entry name" value="ENDO-1,4-BETA-XYLANASE A"/>
    <property type="match status" value="1"/>
</dbReference>
<evidence type="ECO:0000256" key="3">
    <source>
        <dbReference type="ARBA" id="ARBA00023295"/>
    </source>
</evidence>
<evidence type="ECO:0000259" key="8">
    <source>
        <dbReference type="PROSITE" id="PS51760"/>
    </source>
</evidence>
<name>A0A395JLK2_9GAMM</name>
<dbReference type="GO" id="GO:0045493">
    <property type="term" value="P:xylan catabolic process"/>
    <property type="evidence" value="ECO:0007669"/>
    <property type="project" value="UniProtKB-KW"/>
</dbReference>
<dbReference type="PROSITE" id="PS00591">
    <property type="entry name" value="GH10_1"/>
    <property type="match status" value="1"/>
</dbReference>
<keyword evidence="9" id="KW-0858">Xylan degradation</keyword>
<dbReference type="PROSITE" id="PS51760">
    <property type="entry name" value="GH10_2"/>
    <property type="match status" value="1"/>
</dbReference>
<keyword evidence="4 6" id="KW-0624">Polysaccharide degradation</keyword>
<feature type="domain" description="GH10" evidence="8">
    <location>
        <begin position="29"/>
        <end position="378"/>
    </location>
</feature>
<evidence type="ECO:0000256" key="4">
    <source>
        <dbReference type="ARBA" id="ARBA00023326"/>
    </source>
</evidence>
<dbReference type="InterPro" id="IPR031158">
    <property type="entry name" value="GH10_AS"/>
</dbReference>
<dbReference type="EC" id="3.2.1.8" evidence="6"/>
<dbReference type="PANTHER" id="PTHR31490">
    <property type="entry name" value="GLYCOSYL HYDROLASE"/>
    <property type="match status" value="1"/>
</dbReference>
<feature type="chain" id="PRO_5017383592" description="Beta-xylanase" evidence="7">
    <location>
        <begin position="22"/>
        <end position="381"/>
    </location>
</feature>
<keyword evidence="2 6" id="KW-0119">Carbohydrate metabolism</keyword>
<dbReference type="GO" id="GO:0031176">
    <property type="term" value="F:endo-1,4-beta-xylanase activity"/>
    <property type="evidence" value="ECO:0007669"/>
    <property type="project" value="UniProtKB-EC"/>
</dbReference>
<dbReference type="PRINTS" id="PR00134">
    <property type="entry name" value="GLHYDRLASE10"/>
</dbReference>
<organism evidence="9 10">
    <name type="scientific">Arenicella xantha</name>
    <dbReference type="NCBI Taxonomy" id="644221"/>
    <lineage>
        <taxon>Bacteria</taxon>
        <taxon>Pseudomonadati</taxon>
        <taxon>Pseudomonadota</taxon>
        <taxon>Gammaproteobacteria</taxon>
        <taxon>Arenicellales</taxon>
        <taxon>Arenicellaceae</taxon>
        <taxon>Arenicella</taxon>
    </lineage>
</organism>
<dbReference type="InterPro" id="IPR017853">
    <property type="entry name" value="GH"/>
</dbReference>
<keyword evidence="7" id="KW-0732">Signal</keyword>
<feature type="signal peptide" evidence="7">
    <location>
        <begin position="1"/>
        <end position="21"/>
    </location>
</feature>
<comment type="catalytic activity">
    <reaction evidence="6">
        <text>Endohydrolysis of (1-&gt;4)-beta-D-xylosidic linkages in xylans.</text>
        <dbReference type="EC" id="3.2.1.8"/>
    </reaction>
</comment>
<evidence type="ECO:0000256" key="6">
    <source>
        <dbReference type="RuleBase" id="RU361174"/>
    </source>
</evidence>
<evidence type="ECO:0000256" key="7">
    <source>
        <dbReference type="SAM" id="SignalP"/>
    </source>
</evidence>
<reference evidence="9 10" key="1">
    <citation type="submission" date="2018-06" db="EMBL/GenBank/DDBJ databases">
        <title>Genomic Encyclopedia of Type Strains, Phase IV (KMG-IV): sequencing the most valuable type-strain genomes for metagenomic binning, comparative biology and taxonomic classification.</title>
        <authorList>
            <person name="Goeker M."/>
        </authorList>
    </citation>
    <scope>NUCLEOTIDE SEQUENCE [LARGE SCALE GENOMIC DNA]</scope>
    <source>
        <strain evidence="9 10">DSM 24032</strain>
    </source>
</reference>
<dbReference type="InterPro" id="IPR044846">
    <property type="entry name" value="GH10"/>
</dbReference>
<evidence type="ECO:0000256" key="5">
    <source>
        <dbReference type="PROSITE-ProRule" id="PRU10061"/>
    </source>
</evidence>
<proteinExistence type="inferred from homology"/>
<evidence type="ECO:0000256" key="1">
    <source>
        <dbReference type="ARBA" id="ARBA00022801"/>
    </source>
</evidence>
<feature type="active site" description="Nucleophile" evidence="5">
    <location>
        <position position="272"/>
    </location>
</feature>
<gene>
    <name evidence="9" type="ORF">DFR28_1021108</name>
</gene>
<dbReference type="Pfam" id="PF00331">
    <property type="entry name" value="Glyco_hydro_10"/>
    <property type="match status" value="1"/>
</dbReference>
<evidence type="ECO:0000313" key="10">
    <source>
        <dbReference type="Proteomes" id="UP000253083"/>
    </source>
</evidence>